<organism evidence="2 3">
    <name type="scientific">Corchorus capsularis</name>
    <name type="common">Jute</name>
    <dbReference type="NCBI Taxonomy" id="210143"/>
    <lineage>
        <taxon>Eukaryota</taxon>
        <taxon>Viridiplantae</taxon>
        <taxon>Streptophyta</taxon>
        <taxon>Embryophyta</taxon>
        <taxon>Tracheophyta</taxon>
        <taxon>Spermatophyta</taxon>
        <taxon>Magnoliopsida</taxon>
        <taxon>eudicotyledons</taxon>
        <taxon>Gunneridae</taxon>
        <taxon>Pentapetalae</taxon>
        <taxon>rosids</taxon>
        <taxon>malvids</taxon>
        <taxon>Malvales</taxon>
        <taxon>Malvaceae</taxon>
        <taxon>Grewioideae</taxon>
        <taxon>Apeibeae</taxon>
        <taxon>Corchorus</taxon>
    </lineage>
</organism>
<gene>
    <name evidence="2" type="ORF">CCACVL1_05259</name>
</gene>
<keyword evidence="3" id="KW-1185">Reference proteome</keyword>
<feature type="region of interest" description="Disordered" evidence="1">
    <location>
        <begin position="1"/>
        <end position="20"/>
    </location>
</feature>
<dbReference type="Gramene" id="OMO95785">
    <property type="protein sequence ID" value="OMO95785"/>
    <property type="gene ID" value="CCACVL1_05259"/>
</dbReference>
<name>A0A1R3JLV6_COCAP</name>
<evidence type="ECO:0000256" key="1">
    <source>
        <dbReference type="SAM" id="MobiDB-lite"/>
    </source>
</evidence>
<dbReference type="EMBL" id="AWWV01007590">
    <property type="protein sequence ID" value="OMO95785.1"/>
    <property type="molecule type" value="Genomic_DNA"/>
</dbReference>
<protein>
    <submittedName>
        <fullName evidence="2">Uncharacterized protein</fullName>
    </submittedName>
</protein>
<sequence>MAPTTRRADRHKGPCAGTKL</sequence>
<evidence type="ECO:0000313" key="3">
    <source>
        <dbReference type="Proteomes" id="UP000188268"/>
    </source>
</evidence>
<evidence type="ECO:0000313" key="2">
    <source>
        <dbReference type="EMBL" id="OMO95785.1"/>
    </source>
</evidence>
<proteinExistence type="predicted"/>
<comment type="caution">
    <text evidence="2">The sequence shown here is derived from an EMBL/GenBank/DDBJ whole genome shotgun (WGS) entry which is preliminary data.</text>
</comment>
<dbReference type="AlphaFoldDB" id="A0A1R3JLV6"/>
<accession>A0A1R3JLV6</accession>
<reference evidence="2 3" key="1">
    <citation type="submission" date="2013-09" db="EMBL/GenBank/DDBJ databases">
        <title>Corchorus capsularis genome sequencing.</title>
        <authorList>
            <person name="Alam M."/>
            <person name="Haque M.S."/>
            <person name="Islam M.S."/>
            <person name="Emdad E.M."/>
            <person name="Islam M.M."/>
            <person name="Ahmed B."/>
            <person name="Halim A."/>
            <person name="Hossen Q.M.M."/>
            <person name="Hossain M.Z."/>
            <person name="Ahmed R."/>
            <person name="Khan M.M."/>
            <person name="Islam R."/>
            <person name="Rashid M.M."/>
            <person name="Khan S.A."/>
            <person name="Rahman M.S."/>
            <person name="Alam M."/>
        </authorList>
    </citation>
    <scope>NUCLEOTIDE SEQUENCE [LARGE SCALE GENOMIC DNA]</scope>
    <source>
        <strain evidence="3">cv. CVL-1</strain>
        <tissue evidence="2">Whole seedling</tissue>
    </source>
</reference>
<dbReference type="Proteomes" id="UP000188268">
    <property type="component" value="Unassembled WGS sequence"/>
</dbReference>